<evidence type="ECO:0000313" key="3">
    <source>
        <dbReference type="Proteomes" id="UP000598820"/>
    </source>
</evidence>
<protein>
    <recommendedName>
        <fullName evidence="4">Right-handed parallel beta-helix repeat-containing protein</fullName>
    </recommendedName>
</protein>
<keyword evidence="3" id="KW-1185">Reference proteome</keyword>
<organism evidence="2 3">
    <name type="scientific">Spirosoma profusum</name>
    <dbReference type="NCBI Taxonomy" id="2771354"/>
    <lineage>
        <taxon>Bacteria</taxon>
        <taxon>Pseudomonadati</taxon>
        <taxon>Bacteroidota</taxon>
        <taxon>Cytophagia</taxon>
        <taxon>Cytophagales</taxon>
        <taxon>Cytophagaceae</taxon>
        <taxon>Spirosoma</taxon>
    </lineage>
</organism>
<sequence>MKTLLLAVYCLLFCCSSYAKIWRVNNNSGINVGLTTLQAAHDAAASGDTIHVEGSPNSYGTLTSTKKLTIIGPGFFLDANTNLQAFTQTARISGITYYVGSEGSVVLGMDFSGNSINVFCNDIIIKRNKFSSFGNSDPEWQSGTIGLYYKQNDSSIPVNNIIITQNFGFVLFIQQPSTGILVTNNYMFVGSSQGEQTESLCINSSVNAVTLIQNNVFRRGKVRTYTSTLTNNIMYVGTFEGTDNLLSNNIGSGTQFGTANNNKSNIDMSTVFVLTGSPDGYFKLKSGSPAIGAGYGSTAQNPVDAGMFGGQTPYVLSGIPPIPSVYFFENQPVGSSADPIDVTVKVRSNN</sequence>
<name>A0A926XVH6_9BACT</name>
<feature type="signal peptide" evidence="1">
    <location>
        <begin position="1"/>
        <end position="19"/>
    </location>
</feature>
<dbReference type="RefSeq" id="WP_190886352.1">
    <property type="nucleotide sequence ID" value="NZ_JACWZY010000004.1"/>
</dbReference>
<gene>
    <name evidence="2" type="ORF">IC229_07635</name>
</gene>
<feature type="chain" id="PRO_5037785260" description="Right-handed parallel beta-helix repeat-containing protein" evidence="1">
    <location>
        <begin position="20"/>
        <end position="350"/>
    </location>
</feature>
<dbReference type="AlphaFoldDB" id="A0A926XVH6"/>
<dbReference type="EMBL" id="JACWZY010000004">
    <property type="protein sequence ID" value="MBD2700501.1"/>
    <property type="molecule type" value="Genomic_DNA"/>
</dbReference>
<dbReference type="InterPro" id="IPR011050">
    <property type="entry name" value="Pectin_lyase_fold/virulence"/>
</dbReference>
<evidence type="ECO:0008006" key="4">
    <source>
        <dbReference type="Google" id="ProtNLM"/>
    </source>
</evidence>
<reference evidence="2" key="1">
    <citation type="submission" date="2020-09" db="EMBL/GenBank/DDBJ databases">
        <authorList>
            <person name="Kim M.K."/>
        </authorList>
    </citation>
    <scope>NUCLEOTIDE SEQUENCE</scope>
    <source>
        <strain evidence="2">BT702</strain>
    </source>
</reference>
<evidence type="ECO:0000313" key="2">
    <source>
        <dbReference type="EMBL" id="MBD2700501.1"/>
    </source>
</evidence>
<proteinExistence type="predicted"/>
<dbReference type="SUPFAM" id="SSF51126">
    <property type="entry name" value="Pectin lyase-like"/>
    <property type="match status" value="1"/>
</dbReference>
<dbReference type="Proteomes" id="UP000598820">
    <property type="component" value="Unassembled WGS sequence"/>
</dbReference>
<evidence type="ECO:0000256" key="1">
    <source>
        <dbReference type="SAM" id="SignalP"/>
    </source>
</evidence>
<accession>A0A926XVH6</accession>
<comment type="caution">
    <text evidence="2">The sequence shown here is derived from an EMBL/GenBank/DDBJ whole genome shotgun (WGS) entry which is preliminary data.</text>
</comment>
<keyword evidence="1" id="KW-0732">Signal</keyword>